<keyword evidence="2" id="KW-1185">Reference proteome</keyword>
<proteinExistence type="predicted"/>
<evidence type="ECO:0000313" key="2">
    <source>
        <dbReference type="Proteomes" id="UP001151760"/>
    </source>
</evidence>
<dbReference type="PANTHER" id="PTHR11439">
    <property type="entry name" value="GAG-POL-RELATED RETROTRANSPOSON"/>
    <property type="match status" value="1"/>
</dbReference>
<comment type="caution">
    <text evidence="1">The sequence shown here is derived from an EMBL/GenBank/DDBJ whole genome shotgun (WGS) entry which is preliminary data.</text>
</comment>
<sequence length="172" mass="20128">MYRPRKALYGLKEDTRAWYDMLSRFTHPEILKGCCRSNIVHEERRKSYLNESSDHVDTPMVERTKLDEDPQGIPVDPTRYRGMVGSLMYLTSNRPDLVFAVCMCARYQAKTTEKHLTVVKRGVRTLDEVHLAGHQRNRRALLSQLQRHNTYPYLDVSMTPETLKRLAESDEE</sequence>
<protein>
    <recommendedName>
        <fullName evidence="3">Reverse transcriptase Ty1/copia-type domain-containing protein</fullName>
    </recommendedName>
</protein>
<gene>
    <name evidence="1" type="ORF">Tco_0651516</name>
</gene>
<reference evidence="1" key="2">
    <citation type="submission" date="2022-01" db="EMBL/GenBank/DDBJ databases">
        <authorList>
            <person name="Yamashiro T."/>
            <person name="Shiraishi A."/>
            <person name="Satake H."/>
            <person name="Nakayama K."/>
        </authorList>
    </citation>
    <scope>NUCLEOTIDE SEQUENCE</scope>
</reference>
<evidence type="ECO:0000313" key="1">
    <source>
        <dbReference type="EMBL" id="GJS56732.1"/>
    </source>
</evidence>
<evidence type="ECO:0008006" key="3">
    <source>
        <dbReference type="Google" id="ProtNLM"/>
    </source>
</evidence>
<reference evidence="1" key="1">
    <citation type="journal article" date="2022" name="Int. J. Mol. Sci.">
        <title>Draft Genome of Tanacetum Coccineum: Genomic Comparison of Closely Related Tanacetum-Family Plants.</title>
        <authorList>
            <person name="Yamashiro T."/>
            <person name="Shiraishi A."/>
            <person name="Nakayama K."/>
            <person name="Satake H."/>
        </authorList>
    </citation>
    <scope>NUCLEOTIDE SEQUENCE</scope>
</reference>
<dbReference type="PANTHER" id="PTHR11439:SF483">
    <property type="entry name" value="PEPTIDE SYNTHASE GLIP-LIKE, PUTATIVE (AFU_ORTHOLOGUE AFUA_3G12920)-RELATED"/>
    <property type="match status" value="1"/>
</dbReference>
<dbReference type="Proteomes" id="UP001151760">
    <property type="component" value="Unassembled WGS sequence"/>
</dbReference>
<dbReference type="EMBL" id="BQNB010008956">
    <property type="protein sequence ID" value="GJS56732.1"/>
    <property type="molecule type" value="Genomic_DNA"/>
</dbReference>
<organism evidence="1 2">
    <name type="scientific">Tanacetum coccineum</name>
    <dbReference type="NCBI Taxonomy" id="301880"/>
    <lineage>
        <taxon>Eukaryota</taxon>
        <taxon>Viridiplantae</taxon>
        <taxon>Streptophyta</taxon>
        <taxon>Embryophyta</taxon>
        <taxon>Tracheophyta</taxon>
        <taxon>Spermatophyta</taxon>
        <taxon>Magnoliopsida</taxon>
        <taxon>eudicotyledons</taxon>
        <taxon>Gunneridae</taxon>
        <taxon>Pentapetalae</taxon>
        <taxon>asterids</taxon>
        <taxon>campanulids</taxon>
        <taxon>Asterales</taxon>
        <taxon>Asteraceae</taxon>
        <taxon>Asteroideae</taxon>
        <taxon>Anthemideae</taxon>
        <taxon>Anthemidinae</taxon>
        <taxon>Tanacetum</taxon>
    </lineage>
</organism>
<name>A0ABQ4WV16_9ASTR</name>
<accession>A0ABQ4WV16</accession>